<sequence>MYIHISIIHRKYVYSLALCCPSLCSRSYPAARLATHAPRKAPGCFDSFCATNEKITHDPRNPKRLKKAFSEYTRSSSSVRNEAKILRMSLNIMTFTLFDGVLSSLATVS</sequence>
<accession>G8Y1K2</accession>
<dbReference type="HOGENOM" id="CLU_2184931_0_0_1"/>
<gene>
    <name evidence="1" type="primary">Piso0_005210</name>
    <name evidence="1" type="ORF">GNLVRS01_PISO0N10177g</name>
</gene>
<dbReference type="AlphaFoldDB" id="G8Y1K2"/>
<evidence type="ECO:0000313" key="1">
    <source>
        <dbReference type="EMBL" id="CCE86705.1"/>
    </source>
</evidence>
<keyword evidence="2" id="KW-1185">Reference proteome</keyword>
<reference evidence="1 2" key="1">
    <citation type="journal article" date="2012" name="G3 (Bethesda)">
        <title>Pichia sorbitophila, an interspecies yeast hybrid reveals early steps of genome resolution following polyploidization.</title>
        <authorList>
            <person name="Leh Louis V."/>
            <person name="Despons L."/>
            <person name="Friedrich A."/>
            <person name="Martin T."/>
            <person name="Durrens P."/>
            <person name="Casaregola S."/>
            <person name="Neuveglise C."/>
            <person name="Fairhead C."/>
            <person name="Marck C."/>
            <person name="Cruz J.A."/>
            <person name="Straub M.L."/>
            <person name="Kugler V."/>
            <person name="Sacerdot C."/>
            <person name="Uzunov Z."/>
            <person name="Thierry A."/>
            <person name="Weiss S."/>
            <person name="Bleykasten C."/>
            <person name="De Montigny J."/>
            <person name="Jacques N."/>
            <person name="Jung P."/>
            <person name="Lemaire M."/>
            <person name="Mallet S."/>
            <person name="Morel G."/>
            <person name="Richard G.F."/>
            <person name="Sarkar A."/>
            <person name="Savel G."/>
            <person name="Schacherer J."/>
            <person name="Seret M.L."/>
            <person name="Talla E."/>
            <person name="Samson G."/>
            <person name="Jubin C."/>
            <person name="Poulain J."/>
            <person name="Vacherie B."/>
            <person name="Barbe V."/>
            <person name="Pelletier E."/>
            <person name="Sherman D.J."/>
            <person name="Westhof E."/>
            <person name="Weissenbach J."/>
            <person name="Baret P.V."/>
            <person name="Wincker P."/>
            <person name="Gaillardin C."/>
            <person name="Dujon B."/>
            <person name="Souciet J.L."/>
        </authorList>
    </citation>
    <scope>NUCLEOTIDE SEQUENCE [LARGE SCALE GENOMIC DNA]</scope>
    <source>
        <strain evidence="2">ATCC MYA-4447 / BCRC 22081 / CBS 7064 / NBRC 10061 / NRRL Y-12695</strain>
    </source>
</reference>
<name>G8Y1K2_PICSO</name>
<dbReference type="Proteomes" id="UP000005222">
    <property type="component" value="Chromosome N"/>
</dbReference>
<organism evidence="1 2">
    <name type="scientific">Pichia sorbitophila (strain ATCC MYA-4447 / BCRC 22081 / CBS 7064 / NBRC 10061 / NRRL Y-12695)</name>
    <name type="common">Hybrid yeast</name>
    <dbReference type="NCBI Taxonomy" id="559304"/>
    <lineage>
        <taxon>Eukaryota</taxon>
        <taxon>Fungi</taxon>
        <taxon>Dikarya</taxon>
        <taxon>Ascomycota</taxon>
        <taxon>Saccharomycotina</taxon>
        <taxon>Pichiomycetes</taxon>
        <taxon>Debaryomycetaceae</taxon>
        <taxon>Millerozyma</taxon>
    </lineage>
</organism>
<evidence type="ECO:0000313" key="2">
    <source>
        <dbReference type="Proteomes" id="UP000005222"/>
    </source>
</evidence>
<proteinExistence type="predicted"/>
<protein>
    <submittedName>
        <fullName evidence="1">Piso0_005210 protein</fullName>
    </submittedName>
</protein>
<dbReference type="InParanoid" id="G8Y1K2"/>
<dbReference type="EMBL" id="FO082046">
    <property type="protein sequence ID" value="CCE86705.1"/>
    <property type="molecule type" value="Genomic_DNA"/>
</dbReference>